<accession>A0A816CKC4</accession>
<comment type="catalytic activity">
    <reaction evidence="9 10">
        <text>L-arginyl-[protein] + NAD(+) = N(omega)-(ADP-D-ribosyl)-L-arginyl-[protein] + nicotinamide + H(+)</text>
        <dbReference type="Rhea" id="RHEA:19149"/>
        <dbReference type="Rhea" id="RHEA-COMP:10532"/>
        <dbReference type="Rhea" id="RHEA-COMP:15087"/>
        <dbReference type="ChEBI" id="CHEBI:15378"/>
        <dbReference type="ChEBI" id="CHEBI:17154"/>
        <dbReference type="ChEBI" id="CHEBI:29965"/>
        <dbReference type="ChEBI" id="CHEBI:57540"/>
        <dbReference type="ChEBI" id="CHEBI:142554"/>
        <dbReference type="EC" id="2.4.2.31"/>
    </reaction>
</comment>
<evidence type="ECO:0000256" key="7">
    <source>
        <dbReference type="ARBA" id="ARBA00022695"/>
    </source>
</evidence>
<evidence type="ECO:0000256" key="3">
    <source>
        <dbReference type="ARBA" id="ARBA00022525"/>
    </source>
</evidence>
<keyword evidence="3" id="KW-0964">Secreted</keyword>
<dbReference type="InterPro" id="IPR000768">
    <property type="entry name" value="ART"/>
</dbReference>
<evidence type="ECO:0000313" key="12">
    <source>
        <dbReference type="EMBL" id="CAF1622812.1"/>
    </source>
</evidence>
<name>A0A816CKC4_ADIRI</name>
<keyword evidence="5 10" id="KW-0328">Glycosyltransferase</keyword>
<keyword evidence="4" id="KW-0800">Toxin</keyword>
<comment type="similarity">
    <text evidence="2 10">Belongs to the Arg-specific ADP-ribosyltransferase family.</text>
</comment>
<evidence type="ECO:0000256" key="10">
    <source>
        <dbReference type="RuleBase" id="RU361228"/>
    </source>
</evidence>
<keyword evidence="10" id="KW-0521">NADP</keyword>
<keyword evidence="8" id="KW-0843">Virulence</keyword>
<dbReference type="AlphaFoldDB" id="A0A816CKC4"/>
<dbReference type="Proteomes" id="UP000663828">
    <property type="component" value="Unassembled WGS sequence"/>
</dbReference>
<dbReference type="SUPFAM" id="SSF56399">
    <property type="entry name" value="ADP-ribosylation"/>
    <property type="match status" value="1"/>
</dbReference>
<dbReference type="GO" id="GO:0090729">
    <property type="term" value="F:toxin activity"/>
    <property type="evidence" value="ECO:0007669"/>
    <property type="project" value="UniProtKB-KW"/>
</dbReference>
<dbReference type="GO" id="GO:0005576">
    <property type="term" value="C:extracellular region"/>
    <property type="evidence" value="ECO:0007669"/>
    <property type="project" value="UniProtKB-SubCell"/>
</dbReference>
<reference evidence="12" key="1">
    <citation type="submission" date="2021-02" db="EMBL/GenBank/DDBJ databases">
        <authorList>
            <person name="Nowell W R."/>
        </authorList>
    </citation>
    <scope>NUCLEOTIDE SEQUENCE</scope>
</reference>
<dbReference type="GO" id="GO:0003950">
    <property type="term" value="F:NAD+ poly-ADP-ribosyltransferase activity"/>
    <property type="evidence" value="ECO:0007669"/>
    <property type="project" value="TreeGrafter"/>
</dbReference>
<evidence type="ECO:0000256" key="9">
    <source>
        <dbReference type="ARBA" id="ARBA00047597"/>
    </source>
</evidence>
<dbReference type="OrthoDB" id="423533at2759"/>
<evidence type="ECO:0000256" key="1">
    <source>
        <dbReference type="ARBA" id="ARBA00004613"/>
    </source>
</evidence>
<evidence type="ECO:0000256" key="5">
    <source>
        <dbReference type="ARBA" id="ARBA00022676"/>
    </source>
</evidence>
<evidence type="ECO:0000256" key="4">
    <source>
        <dbReference type="ARBA" id="ARBA00022656"/>
    </source>
</evidence>
<dbReference type="PANTHER" id="PTHR10339">
    <property type="entry name" value="ADP-RIBOSYLTRANSFERASE"/>
    <property type="match status" value="1"/>
</dbReference>
<keyword evidence="10" id="KW-0520">NAD</keyword>
<dbReference type="PROSITE" id="PS51996">
    <property type="entry name" value="TR_MART"/>
    <property type="match status" value="1"/>
</dbReference>
<evidence type="ECO:0000313" key="13">
    <source>
        <dbReference type="Proteomes" id="UP000663828"/>
    </source>
</evidence>
<dbReference type="Gene3D" id="3.90.176.10">
    <property type="entry name" value="Toxin ADP-ribosyltransferase, Chain A, domain 1"/>
    <property type="match status" value="1"/>
</dbReference>
<dbReference type="PANTHER" id="PTHR10339:SF25">
    <property type="entry name" value="SECRETED EXOENZYME S"/>
    <property type="match status" value="1"/>
</dbReference>
<protein>
    <recommendedName>
        <fullName evidence="10">NAD(P)(+)--arginine ADP-ribosyltransferase</fullName>
        <ecNumber evidence="10">2.4.2.31</ecNumber>
    </recommendedName>
    <alternativeName>
        <fullName evidence="10">Mono(ADP-ribosyl)transferase</fullName>
    </alternativeName>
</protein>
<keyword evidence="6 10" id="KW-0808">Transferase</keyword>
<dbReference type="EMBL" id="CAJNOR010007759">
    <property type="protein sequence ID" value="CAF1622812.1"/>
    <property type="molecule type" value="Genomic_DNA"/>
</dbReference>
<dbReference type="InterPro" id="IPR050999">
    <property type="entry name" value="ADP-ribosyltransferase_ARG"/>
</dbReference>
<comment type="subcellular location">
    <subcellularLocation>
        <location evidence="1">Secreted</location>
    </subcellularLocation>
</comment>
<evidence type="ECO:0000256" key="2">
    <source>
        <dbReference type="ARBA" id="ARBA00009558"/>
    </source>
</evidence>
<evidence type="ECO:0000256" key="8">
    <source>
        <dbReference type="ARBA" id="ARBA00023026"/>
    </source>
</evidence>
<sequence>MRITRFFDDNPVVLPSKASTFSDAEWEDTTDFLNAWDFGPWEAEHWTNCTPQKVKKAAEGILIEGEKLNDDICKKQAKEIADELVLVANSDLKTIQKSCLHLYTKETFLYKLINEVLRNRDMSKVDTLGPFCSILNNGVRSLSGYAYQGVVYRGVLLTSEQVNRYENARSDFLQWDSFVSTTKNRNLAMFYGNTLFTIEIDMYARGLDISSFSNFPEEDEVLIRPGRPFSINDMEFNTADNKYHIDISISL</sequence>
<gene>
    <name evidence="11" type="ORF">EDS130_LOCUS45169</name>
    <name evidence="12" type="ORF">XAT740_LOCUS50480</name>
</gene>
<keyword evidence="13" id="KW-1185">Reference proteome</keyword>
<organism evidence="12 13">
    <name type="scientific">Adineta ricciae</name>
    <name type="common">Rotifer</name>
    <dbReference type="NCBI Taxonomy" id="249248"/>
    <lineage>
        <taxon>Eukaryota</taxon>
        <taxon>Metazoa</taxon>
        <taxon>Spiralia</taxon>
        <taxon>Gnathifera</taxon>
        <taxon>Rotifera</taxon>
        <taxon>Eurotatoria</taxon>
        <taxon>Bdelloidea</taxon>
        <taxon>Adinetida</taxon>
        <taxon>Adinetidae</taxon>
        <taxon>Adineta</taxon>
    </lineage>
</organism>
<keyword evidence="7" id="KW-0548">Nucleotidyltransferase</keyword>
<proteinExistence type="inferred from homology"/>
<comment type="caution">
    <text evidence="12">The sequence shown here is derived from an EMBL/GenBank/DDBJ whole genome shotgun (WGS) entry which is preliminary data.</text>
</comment>
<dbReference type="GO" id="GO:0016779">
    <property type="term" value="F:nucleotidyltransferase activity"/>
    <property type="evidence" value="ECO:0007669"/>
    <property type="project" value="UniProtKB-KW"/>
</dbReference>
<dbReference type="Proteomes" id="UP000663852">
    <property type="component" value="Unassembled WGS sequence"/>
</dbReference>
<dbReference type="EMBL" id="CAJNOJ010001021">
    <property type="protein sequence ID" value="CAF1538968.1"/>
    <property type="molecule type" value="Genomic_DNA"/>
</dbReference>
<evidence type="ECO:0000256" key="6">
    <source>
        <dbReference type="ARBA" id="ARBA00022679"/>
    </source>
</evidence>
<dbReference type="Pfam" id="PF01129">
    <property type="entry name" value="ART"/>
    <property type="match status" value="1"/>
</dbReference>
<evidence type="ECO:0000313" key="11">
    <source>
        <dbReference type="EMBL" id="CAF1538968.1"/>
    </source>
</evidence>
<dbReference type="EC" id="2.4.2.31" evidence="10"/>
<dbReference type="GO" id="GO:0106274">
    <property type="term" value="F:NAD+-protein-arginine ADP-ribosyltransferase activity"/>
    <property type="evidence" value="ECO:0007669"/>
    <property type="project" value="UniProtKB-EC"/>
</dbReference>